<evidence type="ECO:0000256" key="2">
    <source>
        <dbReference type="ARBA" id="ARBA00017562"/>
    </source>
</evidence>
<evidence type="ECO:0000256" key="7">
    <source>
        <dbReference type="ARBA" id="ARBA00023267"/>
    </source>
</evidence>
<feature type="domain" description="Lipoyl-binding" evidence="9">
    <location>
        <begin position="63"/>
        <end position="146"/>
    </location>
</feature>
<dbReference type="NCBIfam" id="TIGR00531">
    <property type="entry name" value="BCCP"/>
    <property type="match status" value="1"/>
</dbReference>
<dbReference type="SUPFAM" id="SSF51230">
    <property type="entry name" value="Single hybrid motif"/>
    <property type="match status" value="1"/>
</dbReference>
<dbReference type="InterPro" id="IPR050709">
    <property type="entry name" value="Biotin_Carboxyl_Carrier/Decarb"/>
</dbReference>
<dbReference type="EMBL" id="JAQIFT010000014">
    <property type="protein sequence ID" value="MDA3730487.1"/>
    <property type="molecule type" value="Genomic_DNA"/>
</dbReference>
<organism evidence="10 11">
    <name type="scientific">Holtiella tumoricola</name>
    <dbReference type="NCBI Taxonomy" id="3018743"/>
    <lineage>
        <taxon>Bacteria</taxon>
        <taxon>Bacillati</taxon>
        <taxon>Bacillota</taxon>
        <taxon>Clostridia</taxon>
        <taxon>Lachnospirales</taxon>
        <taxon>Cellulosilyticaceae</taxon>
        <taxon>Holtiella</taxon>
    </lineage>
</organism>
<dbReference type="PANTHER" id="PTHR45266:SF3">
    <property type="entry name" value="OXALOACETATE DECARBOXYLASE ALPHA CHAIN"/>
    <property type="match status" value="1"/>
</dbReference>
<proteinExistence type="predicted"/>
<keyword evidence="10" id="KW-0436">Ligase</keyword>
<sequence>MNIELVKELMNEFKDSDLTRIKLKSQEFELELERSTSIQVASAPMIQAPQVATAQINITEQPQGEVKVEGHLIKSPMVGTFYRASAPDQPEFVQIGTKVKKGDVICIIEAMKLMNEVEADQDGEIIEILVENEDMVEFDQPMFRIR</sequence>
<dbReference type="InterPro" id="IPR001882">
    <property type="entry name" value="Biotin_BS"/>
</dbReference>
<accession>A0AA42IZH7</accession>
<protein>
    <recommendedName>
        <fullName evidence="2 8">Biotin carboxyl carrier protein of acetyl-CoA carboxylase</fullName>
    </recommendedName>
</protein>
<comment type="pathway">
    <text evidence="1 8">Lipid metabolism; fatty acid biosynthesis.</text>
</comment>
<keyword evidence="11" id="KW-1185">Reference proteome</keyword>
<dbReference type="RefSeq" id="WP_271011112.1">
    <property type="nucleotide sequence ID" value="NZ_JAQIFT010000014.1"/>
</dbReference>
<dbReference type="InterPro" id="IPR011053">
    <property type="entry name" value="Single_hybrid_motif"/>
</dbReference>
<dbReference type="CDD" id="cd06850">
    <property type="entry name" value="biotinyl_domain"/>
    <property type="match status" value="1"/>
</dbReference>
<keyword evidence="7 8" id="KW-0092">Biotin</keyword>
<reference evidence="10" key="1">
    <citation type="journal article" date="2023" name="Int. J. Syst. Evol. Microbiol.">
        <title>&lt;i&gt;Holtiella tumoricola&lt;/i&gt; gen. nov. sp. nov., isolated from a human clinical sample.</title>
        <authorList>
            <person name="Allen-Vercoe E."/>
            <person name="Daigneault M.C."/>
            <person name="Vancuren S.J."/>
            <person name="Cochrane K."/>
            <person name="O'Neal L.L."/>
            <person name="Sankaranarayanan K."/>
            <person name="Lawson P.A."/>
        </authorList>
    </citation>
    <scope>NUCLEOTIDE SEQUENCE</scope>
    <source>
        <strain evidence="10">CC70A</strain>
    </source>
</reference>
<comment type="caution">
    <text evidence="10">The sequence shown here is derived from an EMBL/GenBank/DDBJ whole genome shotgun (WGS) entry which is preliminary data.</text>
</comment>
<dbReference type="GO" id="GO:0009317">
    <property type="term" value="C:acetyl-CoA carboxylase complex"/>
    <property type="evidence" value="ECO:0007669"/>
    <property type="project" value="InterPro"/>
</dbReference>
<dbReference type="InterPro" id="IPR001249">
    <property type="entry name" value="AcCoA_biotinCC"/>
</dbReference>
<evidence type="ECO:0000313" key="10">
    <source>
        <dbReference type="EMBL" id="MDA3730487.1"/>
    </source>
</evidence>
<keyword evidence="3 8" id="KW-0444">Lipid biosynthesis</keyword>
<keyword evidence="5 8" id="KW-0443">Lipid metabolism</keyword>
<dbReference type="PROSITE" id="PS50968">
    <property type="entry name" value="BIOTINYL_LIPOYL"/>
    <property type="match status" value="1"/>
</dbReference>
<evidence type="ECO:0000256" key="3">
    <source>
        <dbReference type="ARBA" id="ARBA00022516"/>
    </source>
</evidence>
<keyword evidence="4 8" id="KW-0276">Fatty acid metabolism</keyword>
<evidence type="ECO:0000256" key="6">
    <source>
        <dbReference type="ARBA" id="ARBA00023160"/>
    </source>
</evidence>
<evidence type="ECO:0000256" key="5">
    <source>
        <dbReference type="ARBA" id="ARBA00023098"/>
    </source>
</evidence>
<evidence type="ECO:0000256" key="4">
    <source>
        <dbReference type="ARBA" id="ARBA00022832"/>
    </source>
</evidence>
<comment type="function">
    <text evidence="8">This protein is a component of the acetyl coenzyme A carboxylase complex; first, biotin carboxylase catalyzes the carboxylation of the carrier protein and then the transcarboxylase transfers the carboxyl group to form malonyl-CoA.</text>
</comment>
<evidence type="ECO:0000259" key="9">
    <source>
        <dbReference type="PROSITE" id="PS50968"/>
    </source>
</evidence>
<dbReference type="AlphaFoldDB" id="A0AA42IZH7"/>
<dbReference type="GO" id="GO:0003989">
    <property type="term" value="F:acetyl-CoA carboxylase activity"/>
    <property type="evidence" value="ECO:0007669"/>
    <property type="project" value="InterPro"/>
</dbReference>
<evidence type="ECO:0000313" key="11">
    <source>
        <dbReference type="Proteomes" id="UP001169242"/>
    </source>
</evidence>
<dbReference type="PANTHER" id="PTHR45266">
    <property type="entry name" value="OXALOACETATE DECARBOXYLASE ALPHA CHAIN"/>
    <property type="match status" value="1"/>
</dbReference>
<dbReference type="FunFam" id="2.40.50.100:FF:000003">
    <property type="entry name" value="Acetyl-CoA carboxylase biotin carboxyl carrier protein"/>
    <property type="match status" value="1"/>
</dbReference>
<dbReference type="Gene3D" id="2.40.50.100">
    <property type="match status" value="1"/>
</dbReference>
<dbReference type="Pfam" id="PF00364">
    <property type="entry name" value="Biotin_lipoyl"/>
    <property type="match status" value="1"/>
</dbReference>
<dbReference type="PRINTS" id="PR01071">
    <property type="entry name" value="ACOABIOTINCC"/>
</dbReference>
<keyword evidence="6 8" id="KW-0275">Fatty acid biosynthesis</keyword>
<gene>
    <name evidence="10" type="primary">accB</name>
    <name evidence="10" type="ORF">PBV87_03065</name>
</gene>
<evidence type="ECO:0000256" key="8">
    <source>
        <dbReference type="RuleBase" id="RU364072"/>
    </source>
</evidence>
<dbReference type="GO" id="GO:0006633">
    <property type="term" value="P:fatty acid biosynthetic process"/>
    <property type="evidence" value="ECO:0007669"/>
    <property type="project" value="UniProtKB-KW"/>
</dbReference>
<evidence type="ECO:0000256" key="1">
    <source>
        <dbReference type="ARBA" id="ARBA00005194"/>
    </source>
</evidence>
<dbReference type="PROSITE" id="PS00188">
    <property type="entry name" value="BIOTIN"/>
    <property type="match status" value="1"/>
</dbReference>
<name>A0AA42IZH7_9FIRM</name>
<dbReference type="Proteomes" id="UP001169242">
    <property type="component" value="Unassembled WGS sequence"/>
</dbReference>
<dbReference type="InterPro" id="IPR000089">
    <property type="entry name" value="Biotin_lipoyl"/>
</dbReference>